<comment type="caution">
    <text evidence="9">The sequence shown here is derived from an EMBL/GenBank/DDBJ whole genome shotgun (WGS) entry which is preliminary data.</text>
</comment>
<dbReference type="InterPro" id="IPR020846">
    <property type="entry name" value="MFS_dom"/>
</dbReference>
<dbReference type="Pfam" id="PF07690">
    <property type="entry name" value="MFS_1"/>
    <property type="match status" value="1"/>
</dbReference>
<dbReference type="SUPFAM" id="SSF103473">
    <property type="entry name" value="MFS general substrate transporter"/>
    <property type="match status" value="1"/>
</dbReference>
<feature type="transmembrane region" description="Helical" evidence="7">
    <location>
        <begin position="220"/>
        <end position="241"/>
    </location>
</feature>
<evidence type="ECO:0000259" key="8">
    <source>
        <dbReference type="PROSITE" id="PS50850"/>
    </source>
</evidence>
<evidence type="ECO:0000256" key="7">
    <source>
        <dbReference type="SAM" id="Phobius"/>
    </source>
</evidence>
<name>A0A9W8W3W0_9HYPO</name>
<dbReference type="Gene3D" id="1.20.1250.20">
    <property type="entry name" value="MFS general substrate transporter like domains"/>
    <property type="match status" value="1"/>
</dbReference>
<organism evidence="9 10">
    <name type="scientific">Fusarium piperis</name>
    <dbReference type="NCBI Taxonomy" id="1435070"/>
    <lineage>
        <taxon>Eukaryota</taxon>
        <taxon>Fungi</taxon>
        <taxon>Dikarya</taxon>
        <taxon>Ascomycota</taxon>
        <taxon>Pezizomycotina</taxon>
        <taxon>Sordariomycetes</taxon>
        <taxon>Hypocreomycetidae</taxon>
        <taxon>Hypocreales</taxon>
        <taxon>Nectriaceae</taxon>
        <taxon>Fusarium</taxon>
        <taxon>Fusarium solani species complex</taxon>
    </lineage>
</organism>
<dbReference type="PANTHER" id="PTHR43791:SF54">
    <property type="entry name" value="MAJOR FACILITATOR SUPERFAMILY (MFS) PROFILE DOMAIN-CONTAINING PROTEIN-RELATED"/>
    <property type="match status" value="1"/>
</dbReference>
<dbReference type="PANTHER" id="PTHR43791">
    <property type="entry name" value="PERMEASE-RELATED"/>
    <property type="match status" value="1"/>
</dbReference>
<dbReference type="GO" id="GO:0022857">
    <property type="term" value="F:transmembrane transporter activity"/>
    <property type="evidence" value="ECO:0007669"/>
    <property type="project" value="InterPro"/>
</dbReference>
<keyword evidence="6" id="KW-0325">Glycoprotein</keyword>
<evidence type="ECO:0000313" key="10">
    <source>
        <dbReference type="Proteomes" id="UP001140502"/>
    </source>
</evidence>
<evidence type="ECO:0000256" key="3">
    <source>
        <dbReference type="ARBA" id="ARBA00022692"/>
    </source>
</evidence>
<dbReference type="FunFam" id="1.20.1250.20:FF:000566">
    <property type="entry name" value="Uncharacterized protein"/>
    <property type="match status" value="1"/>
</dbReference>
<dbReference type="OrthoDB" id="5106522at2759"/>
<dbReference type="GO" id="GO:0016020">
    <property type="term" value="C:membrane"/>
    <property type="evidence" value="ECO:0007669"/>
    <property type="project" value="UniProtKB-SubCell"/>
</dbReference>
<protein>
    <recommendedName>
        <fullName evidence="8">Major facilitator superfamily (MFS) profile domain-containing protein</fullName>
    </recommendedName>
</protein>
<keyword evidence="3 7" id="KW-0812">Transmembrane</keyword>
<keyword evidence="5 7" id="KW-0472">Membrane</keyword>
<evidence type="ECO:0000256" key="5">
    <source>
        <dbReference type="ARBA" id="ARBA00023136"/>
    </source>
</evidence>
<keyword evidence="2" id="KW-0813">Transport</keyword>
<evidence type="ECO:0000256" key="6">
    <source>
        <dbReference type="ARBA" id="ARBA00023180"/>
    </source>
</evidence>
<proteinExistence type="predicted"/>
<reference evidence="9" key="1">
    <citation type="submission" date="2022-10" db="EMBL/GenBank/DDBJ databases">
        <title>Tapping the CABI collections for fungal endophytes: first genome assemblies for Collariella, Neodidymelliopsis, Ascochyta clinopodiicola, Didymella pomorum, Didymosphaeria variabile, Neocosmospora piperis and Neocucurbitaria cava.</title>
        <authorList>
            <person name="Hill R."/>
        </authorList>
    </citation>
    <scope>NUCLEOTIDE SEQUENCE</scope>
    <source>
        <strain evidence="9">IMI 366586</strain>
    </source>
</reference>
<gene>
    <name evidence="9" type="ORF">N0V84_012250</name>
</gene>
<feature type="transmembrane region" description="Helical" evidence="7">
    <location>
        <begin position="155"/>
        <end position="178"/>
    </location>
</feature>
<dbReference type="InterPro" id="IPR011701">
    <property type="entry name" value="MFS"/>
</dbReference>
<evidence type="ECO:0000256" key="1">
    <source>
        <dbReference type="ARBA" id="ARBA00004141"/>
    </source>
</evidence>
<evidence type="ECO:0000256" key="2">
    <source>
        <dbReference type="ARBA" id="ARBA00022448"/>
    </source>
</evidence>
<feature type="transmembrane region" description="Helical" evidence="7">
    <location>
        <begin position="124"/>
        <end position="143"/>
    </location>
</feature>
<dbReference type="AlphaFoldDB" id="A0A9W8W3W0"/>
<keyword evidence="4 7" id="KW-1133">Transmembrane helix</keyword>
<evidence type="ECO:0000256" key="4">
    <source>
        <dbReference type="ARBA" id="ARBA00022989"/>
    </source>
</evidence>
<feature type="transmembrane region" description="Helical" evidence="7">
    <location>
        <begin position="96"/>
        <end position="117"/>
    </location>
</feature>
<keyword evidence="10" id="KW-1185">Reference proteome</keyword>
<dbReference type="PROSITE" id="PS50850">
    <property type="entry name" value="MFS"/>
    <property type="match status" value="1"/>
</dbReference>
<dbReference type="InterPro" id="IPR036259">
    <property type="entry name" value="MFS_trans_sf"/>
</dbReference>
<feature type="domain" description="Major facilitator superfamily (MFS) profile" evidence="8">
    <location>
        <begin position="58"/>
        <end position="274"/>
    </location>
</feature>
<comment type="subcellular location">
    <subcellularLocation>
        <location evidence="1">Membrane</location>
        <topology evidence="1">Multi-pass membrane protein</topology>
    </subcellularLocation>
</comment>
<feature type="transmembrane region" description="Helical" evidence="7">
    <location>
        <begin position="190"/>
        <end position="208"/>
    </location>
</feature>
<evidence type="ECO:0000313" key="9">
    <source>
        <dbReference type="EMBL" id="KAJ4308180.1"/>
    </source>
</evidence>
<accession>A0A9W8W3W0</accession>
<sequence length="274" mass="30737">MVDDMDMECTVPDQEKAPQPRAIDNIRVLGLSDEDADFYNNTTVEQRKTIIRKVDRRLVPLLAVMYLISHLDRANIGNAKIEGLVEDLDLVGNQYNIVLGLFFVPYILFKIPSNILLKKFTRPSVYLGSLVTTSGVIMALHGIVKGFGGLLANRILLGIFKAGFYLSAVYLCSSWAANNLAPLSRRAIDVAFNICVGNIGGIIGSYMYLDKEAPRYQTGFGLSLAFGASGMIVALLLELSYKWGNKRKAKLTEDEIRWRWYPKKRCSPFRNLHH</sequence>
<dbReference type="EMBL" id="JAPEUR010000563">
    <property type="protein sequence ID" value="KAJ4308180.1"/>
    <property type="molecule type" value="Genomic_DNA"/>
</dbReference>
<dbReference type="Proteomes" id="UP001140502">
    <property type="component" value="Unassembled WGS sequence"/>
</dbReference>